<evidence type="ECO:0000256" key="7">
    <source>
        <dbReference type="ARBA" id="ARBA00022490"/>
    </source>
</evidence>
<keyword evidence="9" id="KW-0479">Metal-binding</keyword>
<dbReference type="OrthoDB" id="144293at2"/>
<accession>A0A229SZ93</accession>
<dbReference type="Gene3D" id="3.30.565.10">
    <property type="entry name" value="Histidine kinase-like ATPase, C-terminal domain"/>
    <property type="match status" value="1"/>
</dbReference>
<proteinExistence type="predicted"/>
<dbReference type="CDD" id="cd16917">
    <property type="entry name" value="HATPase_UhpB-NarQ-NarX-like"/>
    <property type="match status" value="1"/>
</dbReference>
<dbReference type="GO" id="GO:0046872">
    <property type="term" value="F:metal ion binding"/>
    <property type="evidence" value="ECO:0007669"/>
    <property type="project" value="UniProtKB-KW"/>
</dbReference>
<evidence type="ECO:0000256" key="1">
    <source>
        <dbReference type="ARBA" id="ARBA00000085"/>
    </source>
</evidence>
<evidence type="ECO:0000256" key="8">
    <source>
        <dbReference type="ARBA" id="ARBA00022679"/>
    </source>
</evidence>
<dbReference type="InterPro" id="IPR036890">
    <property type="entry name" value="HATPase_C_sf"/>
</dbReference>
<dbReference type="GO" id="GO:0000155">
    <property type="term" value="F:phosphorelay sensor kinase activity"/>
    <property type="evidence" value="ECO:0007669"/>
    <property type="project" value="InterPro"/>
</dbReference>
<dbReference type="PROSITE" id="PS50109">
    <property type="entry name" value="HIS_KIN"/>
    <property type="match status" value="1"/>
</dbReference>
<keyword evidence="19" id="KW-1185">Reference proteome</keyword>
<evidence type="ECO:0000256" key="16">
    <source>
        <dbReference type="SAM" id="Phobius"/>
    </source>
</evidence>
<gene>
    <name evidence="18" type="ORF">CF165_26960</name>
</gene>
<dbReference type="InterPro" id="IPR003594">
    <property type="entry name" value="HATPase_dom"/>
</dbReference>
<evidence type="ECO:0000256" key="5">
    <source>
        <dbReference type="ARBA" id="ARBA00017322"/>
    </source>
</evidence>
<evidence type="ECO:0000313" key="18">
    <source>
        <dbReference type="EMBL" id="OXM64001.1"/>
    </source>
</evidence>
<evidence type="ECO:0000256" key="13">
    <source>
        <dbReference type="ARBA" id="ARBA00023014"/>
    </source>
</evidence>
<evidence type="ECO:0000256" key="4">
    <source>
        <dbReference type="ARBA" id="ARBA00012438"/>
    </source>
</evidence>
<organism evidence="18 19">
    <name type="scientific">Amycolatopsis vastitatis</name>
    <dbReference type="NCBI Taxonomy" id="1905142"/>
    <lineage>
        <taxon>Bacteria</taxon>
        <taxon>Bacillati</taxon>
        <taxon>Actinomycetota</taxon>
        <taxon>Actinomycetes</taxon>
        <taxon>Pseudonocardiales</taxon>
        <taxon>Pseudonocardiaceae</taxon>
        <taxon>Amycolatopsis</taxon>
    </lineage>
</organism>
<feature type="transmembrane region" description="Helical" evidence="16">
    <location>
        <begin position="41"/>
        <end position="61"/>
    </location>
</feature>
<dbReference type="Pfam" id="PF02518">
    <property type="entry name" value="HATPase_c"/>
    <property type="match status" value="1"/>
</dbReference>
<evidence type="ECO:0000256" key="15">
    <source>
        <dbReference type="ARBA" id="ARBA00030800"/>
    </source>
</evidence>
<evidence type="ECO:0000259" key="17">
    <source>
        <dbReference type="PROSITE" id="PS50109"/>
    </source>
</evidence>
<dbReference type="GO" id="GO:0005737">
    <property type="term" value="C:cytoplasm"/>
    <property type="evidence" value="ECO:0007669"/>
    <property type="project" value="UniProtKB-SubCell"/>
</dbReference>
<comment type="subcellular location">
    <subcellularLocation>
        <location evidence="3">Cytoplasm</location>
    </subcellularLocation>
</comment>
<evidence type="ECO:0000256" key="9">
    <source>
        <dbReference type="ARBA" id="ARBA00022723"/>
    </source>
</evidence>
<feature type="transmembrane region" description="Helical" evidence="16">
    <location>
        <begin position="16"/>
        <end position="35"/>
    </location>
</feature>
<dbReference type="GO" id="GO:0051539">
    <property type="term" value="F:4 iron, 4 sulfur cluster binding"/>
    <property type="evidence" value="ECO:0007669"/>
    <property type="project" value="UniProtKB-KW"/>
</dbReference>
<dbReference type="PANTHER" id="PTHR24421:SF62">
    <property type="entry name" value="SENSORY TRANSDUCTION HISTIDINE KINASE"/>
    <property type="match status" value="1"/>
</dbReference>
<comment type="catalytic activity">
    <reaction evidence="1">
        <text>ATP + protein L-histidine = ADP + protein N-phospho-L-histidine.</text>
        <dbReference type="EC" id="2.7.13.3"/>
    </reaction>
</comment>
<keyword evidence="8" id="KW-0808">Transferase</keyword>
<evidence type="ECO:0000256" key="6">
    <source>
        <dbReference type="ARBA" id="ARBA00022485"/>
    </source>
</evidence>
<name>A0A229SZ93_9PSEU</name>
<dbReference type="RefSeq" id="WP_093950371.1">
    <property type="nucleotide sequence ID" value="NZ_NMUL01000030.1"/>
</dbReference>
<dbReference type="InterPro" id="IPR004358">
    <property type="entry name" value="Sig_transdc_His_kin-like_C"/>
</dbReference>
<keyword evidence="16" id="KW-1133">Transmembrane helix</keyword>
<feature type="transmembrane region" description="Helical" evidence="16">
    <location>
        <begin position="73"/>
        <end position="93"/>
    </location>
</feature>
<protein>
    <recommendedName>
        <fullName evidence="5">Oxygen sensor histidine kinase NreB</fullName>
        <ecNumber evidence="4">2.7.13.3</ecNumber>
    </recommendedName>
    <alternativeName>
        <fullName evidence="15">Nitrogen regulation protein B</fullName>
    </alternativeName>
</protein>
<reference evidence="19" key="1">
    <citation type="submission" date="2017-07" db="EMBL/GenBank/DDBJ databases">
        <title>Comparative genome mining reveals phylogenetic distribution patterns of secondary metabolites in Amycolatopsis.</title>
        <authorList>
            <person name="Adamek M."/>
            <person name="Alanjary M."/>
            <person name="Sales-Ortells H."/>
            <person name="Goodfellow M."/>
            <person name="Bull A.T."/>
            <person name="Kalinowski J."/>
            <person name="Ziemert N."/>
        </authorList>
    </citation>
    <scope>NUCLEOTIDE SEQUENCE [LARGE SCALE GENOMIC DNA]</scope>
    <source>
        <strain evidence="19">H5</strain>
    </source>
</reference>
<dbReference type="PIRSF" id="PIRSF037434">
    <property type="entry name" value="STHK_ChrS"/>
    <property type="match status" value="1"/>
</dbReference>
<dbReference type="GO" id="GO:0016020">
    <property type="term" value="C:membrane"/>
    <property type="evidence" value="ECO:0007669"/>
    <property type="project" value="InterPro"/>
</dbReference>
<dbReference type="SUPFAM" id="SSF55874">
    <property type="entry name" value="ATPase domain of HSP90 chaperone/DNA topoisomerase II/histidine kinase"/>
    <property type="match status" value="1"/>
</dbReference>
<dbReference type="GO" id="GO:0046983">
    <property type="term" value="F:protein dimerization activity"/>
    <property type="evidence" value="ECO:0007669"/>
    <property type="project" value="InterPro"/>
</dbReference>
<evidence type="ECO:0000256" key="14">
    <source>
        <dbReference type="ARBA" id="ARBA00024827"/>
    </source>
</evidence>
<keyword evidence="13" id="KW-0411">Iron-sulfur</keyword>
<feature type="transmembrane region" description="Helical" evidence="16">
    <location>
        <begin position="146"/>
        <end position="163"/>
    </location>
</feature>
<keyword evidence="10 18" id="KW-0418">Kinase</keyword>
<evidence type="ECO:0000256" key="10">
    <source>
        <dbReference type="ARBA" id="ARBA00022777"/>
    </source>
</evidence>
<keyword evidence="11" id="KW-0408">Iron</keyword>
<dbReference type="SMART" id="SM00387">
    <property type="entry name" value="HATPase_c"/>
    <property type="match status" value="1"/>
</dbReference>
<evidence type="ECO:0000256" key="11">
    <source>
        <dbReference type="ARBA" id="ARBA00023004"/>
    </source>
</evidence>
<comment type="caution">
    <text evidence="18">The sequence shown here is derived from an EMBL/GenBank/DDBJ whole genome shotgun (WGS) entry which is preliminary data.</text>
</comment>
<evidence type="ECO:0000313" key="19">
    <source>
        <dbReference type="Proteomes" id="UP000215199"/>
    </source>
</evidence>
<sequence>MLGFGLTGVPPRHRRFALTSGAHLAFFALVGVALIRLDTAYGALCWAIVTLSGLLAVVYVVGQTWRGGLSTPWGLAWVAALVVLWALIIVLAPAPLTDAYVWCAVPVAYAGLHVLDHRAGPITVAVITVVLVGRQVAAAGPFALEAAVVPVVALWTTLALHRAQQRNAAERQRLVDDLRSTRDVLAEEQRRAGMLEERARIARDLHDSLVQELSGSVLMLQATERNWPDREDAARARVREVVDRLQDELAETRRVIRDLAPSALGESGLDGALRLLCARAHQDGTAAQVRFQVVGTADCPLDEQTAATLFRVAQSVLANVREHAHAVNVQVTLRRHPDLVELEISDDGAGFDPAERTSRTGRGLGLPAARTRLDRHGGALDVDSTPGRGTRVTAMVPAQVGPAIPAGVR</sequence>
<dbReference type="Gene3D" id="1.20.5.1930">
    <property type="match status" value="1"/>
</dbReference>
<dbReference type="Pfam" id="PF07730">
    <property type="entry name" value="HisKA_3"/>
    <property type="match status" value="1"/>
</dbReference>
<dbReference type="EC" id="2.7.13.3" evidence="4"/>
<dbReference type="InterPro" id="IPR050482">
    <property type="entry name" value="Sensor_HK_TwoCompSys"/>
</dbReference>
<keyword evidence="6" id="KW-0004">4Fe-4S</keyword>
<comment type="function">
    <text evidence="14">Member of the two-component regulatory system NreB/NreC involved in the control of dissimilatory nitrate/nitrite reduction in response to oxygen. NreB functions as a direct oxygen sensor histidine kinase which is autophosphorylated, in the absence of oxygen, probably at the conserved histidine residue, and transfers its phosphate group probably to a conserved aspartate residue of NreC. NreB/NreC activates the expression of the nitrate (narGHJI) and nitrite (nir) reductase operons, as well as the putative nitrate transporter gene narT.</text>
</comment>
<feature type="transmembrane region" description="Helical" evidence="16">
    <location>
        <begin position="99"/>
        <end position="115"/>
    </location>
</feature>
<dbReference type="AlphaFoldDB" id="A0A229SZ93"/>
<keyword evidence="16" id="KW-0812">Transmembrane</keyword>
<evidence type="ECO:0000256" key="2">
    <source>
        <dbReference type="ARBA" id="ARBA00001966"/>
    </source>
</evidence>
<dbReference type="PANTHER" id="PTHR24421">
    <property type="entry name" value="NITRATE/NITRITE SENSOR PROTEIN NARX-RELATED"/>
    <property type="match status" value="1"/>
</dbReference>
<dbReference type="InterPro" id="IPR011712">
    <property type="entry name" value="Sig_transdc_His_kin_sub3_dim/P"/>
</dbReference>
<dbReference type="EMBL" id="NMUL01000030">
    <property type="protein sequence ID" value="OXM64001.1"/>
    <property type="molecule type" value="Genomic_DNA"/>
</dbReference>
<comment type="cofactor">
    <cofactor evidence="2">
        <name>[4Fe-4S] cluster</name>
        <dbReference type="ChEBI" id="CHEBI:49883"/>
    </cofactor>
</comment>
<dbReference type="PRINTS" id="PR00344">
    <property type="entry name" value="BCTRLSENSOR"/>
</dbReference>
<keyword evidence="12" id="KW-0902">Two-component regulatory system</keyword>
<dbReference type="InterPro" id="IPR017205">
    <property type="entry name" value="Sig_transdc_His_kinase_ChrS"/>
</dbReference>
<evidence type="ECO:0000256" key="12">
    <source>
        <dbReference type="ARBA" id="ARBA00023012"/>
    </source>
</evidence>
<feature type="domain" description="Histidine kinase" evidence="17">
    <location>
        <begin position="204"/>
        <end position="400"/>
    </location>
</feature>
<keyword evidence="7" id="KW-0963">Cytoplasm</keyword>
<evidence type="ECO:0000256" key="3">
    <source>
        <dbReference type="ARBA" id="ARBA00004496"/>
    </source>
</evidence>
<dbReference type="Proteomes" id="UP000215199">
    <property type="component" value="Unassembled WGS sequence"/>
</dbReference>
<keyword evidence="16" id="KW-0472">Membrane</keyword>
<dbReference type="InterPro" id="IPR005467">
    <property type="entry name" value="His_kinase_dom"/>
</dbReference>